<protein>
    <recommendedName>
        <fullName evidence="4">G-protein coupled receptors family 1 profile domain-containing protein</fullName>
    </recommendedName>
</protein>
<gene>
    <name evidence="2" type="ORF">OESDEN_04929</name>
</gene>
<keyword evidence="1" id="KW-0812">Transmembrane</keyword>
<reference evidence="2 3" key="1">
    <citation type="submission" date="2014-03" db="EMBL/GenBank/DDBJ databases">
        <title>Draft genome of the hookworm Oesophagostomum dentatum.</title>
        <authorList>
            <person name="Mitreva M."/>
        </authorList>
    </citation>
    <scope>NUCLEOTIDE SEQUENCE [LARGE SCALE GENOMIC DNA]</scope>
    <source>
        <strain evidence="2 3">OD-Hann</strain>
    </source>
</reference>
<dbReference type="EMBL" id="KN550071">
    <property type="protein sequence ID" value="KHJ95131.1"/>
    <property type="molecule type" value="Genomic_DNA"/>
</dbReference>
<proteinExistence type="predicted"/>
<keyword evidence="1" id="KW-1133">Transmembrane helix</keyword>
<accession>A0A0B1TGE8</accession>
<keyword evidence="3" id="KW-1185">Reference proteome</keyword>
<feature type="transmembrane region" description="Helical" evidence="1">
    <location>
        <begin position="113"/>
        <end position="135"/>
    </location>
</feature>
<evidence type="ECO:0000256" key="1">
    <source>
        <dbReference type="SAM" id="Phobius"/>
    </source>
</evidence>
<dbReference type="PANTHER" id="PTHR46709:SF15">
    <property type="entry name" value="G_PROTEIN_RECEP_F1_2 DOMAIN-CONTAINING PROTEIN"/>
    <property type="match status" value="1"/>
</dbReference>
<name>A0A0B1TGE8_OESDE</name>
<sequence>MLIASRMVQLCIPYILIANTAFRLASINGRTRQTGDRSLQVIVLIIAAIVVALRLPGYFFIEVVKLPNCDLFESLILSGKEMEPQIARMYRISDVFIQVCTGVQFTSSVSKAFFLQFLHLFVSFVILCVLNCVVLQKLRSSHRRARRQSSCPSVMHTVCFNSNGGL</sequence>
<evidence type="ECO:0000313" key="3">
    <source>
        <dbReference type="Proteomes" id="UP000053660"/>
    </source>
</evidence>
<evidence type="ECO:0008006" key="4">
    <source>
        <dbReference type="Google" id="ProtNLM"/>
    </source>
</evidence>
<feature type="transmembrane region" description="Helical" evidence="1">
    <location>
        <begin position="6"/>
        <end position="26"/>
    </location>
</feature>
<dbReference type="AlphaFoldDB" id="A0A0B1TGE8"/>
<keyword evidence="1" id="KW-0472">Membrane</keyword>
<feature type="transmembrane region" description="Helical" evidence="1">
    <location>
        <begin position="38"/>
        <end position="61"/>
    </location>
</feature>
<organism evidence="2 3">
    <name type="scientific">Oesophagostomum dentatum</name>
    <name type="common">Nodular worm</name>
    <dbReference type="NCBI Taxonomy" id="61180"/>
    <lineage>
        <taxon>Eukaryota</taxon>
        <taxon>Metazoa</taxon>
        <taxon>Ecdysozoa</taxon>
        <taxon>Nematoda</taxon>
        <taxon>Chromadorea</taxon>
        <taxon>Rhabditida</taxon>
        <taxon>Rhabditina</taxon>
        <taxon>Rhabditomorpha</taxon>
        <taxon>Strongyloidea</taxon>
        <taxon>Strongylidae</taxon>
        <taxon>Oesophagostomum</taxon>
    </lineage>
</organism>
<dbReference type="PANTHER" id="PTHR46709">
    <property type="entry name" value="PROTEIN CBG23488-RELATED"/>
    <property type="match status" value="1"/>
</dbReference>
<dbReference type="Proteomes" id="UP000053660">
    <property type="component" value="Unassembled WGS sequence"/>
</dbReference>
<dbReference type="OrthoDB" id="5870289at2759"/>
<evidence type="ECO:0000313" key="2">
    <source>
        <dbReference type="EMBL" id="KHJ95131.1"/>
    </source>
</evidence>